<accession>A0A8S1YNH3</accession>
<name>A0A8S1YNH3_PAROT</name>
<evidence type="ECO:0000313" key="1">
    <source>
        <dbReference type="EMBL" id="CAD8215208.1"/>
    </source>
</evidence>
<protein>
    <submittedName>
        <fullName evidence="1">Uncharacterized protein</fullName>
    </submittedName>
</protein>
<organism evidence="1 2">
    <name type="scientific">Paramecium octaurelia</name>
    <dbReference type="NCBI Taxonomy" id="43137"/>
    <lineage>
        <taxon>Eukaryota</taxon>
        <taxon>Sar</taxon>
        <taxon>Alveolata</taxon>
        <taxon>Ciliophora</taxon>
        <taxon>Intramacronucleata</taxon>
        <taxon>Oligohymenophorea</taxon>
        <taxon>Peniculida</taxon>
        <taxon>Parameciidae</taxon>
        <taxon>Paramecium</taxon>
    </lineage>
</organism>
<keyword evidence="2" id="KW-1185">Reference proteome</keyword>
<proteinExistence type="predicted"/>
<dbReference type="EMBL" id="CAJJDP010000218">
    <property type="protein sequence ID" value="CAD8215208.1"/>
    <property type="molecule type" value="Genomic_DNA"/>
</dbReference>
<dbReference type="AlphaFoldDB" id="A0A8S1YNH3"/>
<comment type="caution">
    <text evidence="1">The sequence shown here is derived from an EMBL/GenBank/DDBJ whole genome shotgun (WGS) entry which is preliminary data.</text>
</comment>
<evidence type="ECO:0000313" key="2">
    <source>
        <dbReference type="Proteomes" id="UP000683925"/>
    </source>
</evidence>
<dbReference type="Proteomes" id="UP000683925">
    <property type="component" value="Unassembled WGS sequence"/>
</dbReference>
<gene>
    <name evidence="1" type="ORF">POCTA_138.1.T2140011</name>
</gene>
<reference evidence="1" key="1">
    <citation type="submission" date="2021-01" db="EMBL/GenBank/DDBJ databases">
        <authorList>
            <consortium name="Genoscope - CEA"/>
            <person name="William W."/>
        </authorList>
    </citation>
    <scope>NUCLEOTIDE SEQUENCE</scope>
</reference>
<sequence length="101" mass="11827">MEDLEWDIDDFIRIGKELEKDENQNFLCNMNQNLEPIISEGDIHKSKSKQDYLQLLEKLTIQLCNIWADLNKKLRNPLTVFDTVTGNITSLGIEYFIHNSI</sequence>